<keyword evidence="5 10" id="KW-0472">Membrane</keyword>
<evidence type="ECO:0000313" key="12">
    <source>
        <dbReference type="Proteomes" id="UP001305498"/>
    </source>
</evidence>
<evidence type="ECO:0000256" key="3">
    <source>
        <dbReference type="ARBA" id="ARBA00022692"/>
    </source>
</evidence>
<keyword evidence="10" id="KW-0406">Ion transport</keyword>
<dbReference type="GO" id="GO:0046872">
    <property type="term" value="F:metal ion binding"/>
    <property type="evidence" value="ECO:0007669"/>
    <property type="project" value="UniProtKB-KW"/>
</dbReference>
<evidence type="ECO:0000256" key="2">
    <source>
        <dbReference type="ARBA" id="ARBA00022475"/>
    </source>
</evidence>
<dbReference type="Pfam" id="PF02537">
    <property type="entry name" value="CRCB"/>
    <property type="match status" value="1"/>
</dbReference>
<dbReference type="AlphaFoldDB" id="A0AA97FJI1"/>
<feature type="transmembrane region" description="Helical" evidence="10">
    <location>
        <begin position="65"/>
        <end position="88"/>
    </location>
</feature>
<keyword evidence="10" id="KW-0915">Sodium</keyword>
<dbReference type="KEGG" id="mbet:N8K70_15020"/>
<accession>A0AA97FJI1</accession>
<dbReference type="GO" id="GO:0140114">
    <property type="term" value="P:cellular detoxification of fluoride"/>
    <property type="evidence" value="ECO:0007669"/>
    <property type="project" value="UniProtKB-UniRule"/>
</dbReference>
<keyword evidence="2 10" id="KW-1003">Cell membrane</keyword>
<dbReference type="Proteomes" id="UP001305498">
    <property type="component" value="Chromosome"/>
</dbReference>
<comment type="subcellular location">
    <subcellularLocation>
        <location evidence="1 10">Cell membrane</location>
        <topology evidence="1 10">Multi-pass membrane protein</topology>
    </subcellularLocation>
</comment>
<dbReference type="GO" id="GO:0005886">
    <property type="term" value="C:plasma membrane"/>
    <property type="evidence" value="ECO:0007669"/>
    <property type="project" value="UniProtKB-SubCell"/>
</dbReference>
<dbReference type="RefSeq" id="WP_317139158.1">
    <property type="nucleotide sequence ID" value="NZ_CP118157.1"/>
</dbReference>
<evidence type="ECO:0000256" key="9">
    <source>
        <dbReference type="ARBA" id="ARBA00049940"/>
    </source>
</evidence>
<comment type="function">
    <text evidence="9 10">Fluoride-specific ion channel. Important for reducing fluoride concentration in the cell, thus reducing its toxicity.</text>
</comment>
<protein>
    <recommendedName>
        <fullName evidence="10">Fluoride-specific ion channel FluC</fullName>
    </recommendedName>
</protein>
<keyword evidence="10" id="KW-0813">Transport</keyword>
<proteinExistence type="inferred from homology"/>
<feature type="transmembrane region" description="Helical" evidence="10">
    <location>
        <begin position="34"/>
        <end position="53"/>
    </location>
</feature>
<evidence type="ECO:0000256" key="6">
    <source>
        <dbReference type="ARBA" id="ARBA00023303"/>
    </source>
</evidence>
<keyword evidence="4 10" id="KW-1133">Transmembrane helix</keyword>
<dbReference type="GO" id="GO:0062054">
    <property type="term" value="F:fluoride channel activity"/>
    <property type="evidence" value="ECO:0007669"/>
    <property type="project" value="UniProtKB-UniRule"/>
</dbReference>
<feature type="transmembrane region" description="Helical" evidence="10">
    <location>
        <begin position="100"/>
        <end position="121"/>
    </location>
</feature>
<feature type="binding site" evidence="10">
    <location>
        <position position="75"/>
    </location>
    <ligand>
        <name>Na(+)</name>
        <dbReference type="ChEBI" id="CHEBI:29101"/>
        <note>structural</note>
    </ligand>
</feature>
<evidence type="ECO:0000256" key="8">
    <source>
        <dbReference type="ARBA" id="ARBA00035585"/>
    </source>
</evidence>
<gene>
    <name evidence="10" type="primary">fluC</name>
    <name evidence="10" type="synonym">crcB</name>
    <name evidence="11" type="ORF">N8K70_15020</name>
</gene>
<keyword evidence="6 10" id="KW-0407">Ion channel</keyword>
<organism evidence="11 12">
    <name type="scientific">Microbacterium betulae</name>
    <dbReference type="NCBI Taxonomy" id="2981139"/>
    <lineage>
        <taxon>Bacteria</taxon>
        <taxon>Bacillati</taxon>
        <taxon>Actinomycetota</taxon>
        <taxon>Actinomycetes</taxon>
        <taxon>Micrococcales</taxon>
        <taxon>Microbacteriaceae</taxon>
        <taxon>Microbacterium</taxon>
    </lineage>
</organism>
<evidence type="ECO:0000313" key="11">
    <source>
        <dbReference type="EMBL" id="WOF22687.1"/>
    </source>
</evidence>
<dbReference type="HAMAP" id="MF_00454">
    <property type="entry name" value="FluC"/>
    <property type="match status" value="1"/>
</dbReference>
<evidence type="ECO:0000256" key="10">
    <source>
        <dbReference type="HAMAP-Rule" id="MF_00454"/>
    </source>
</evidence>
<keyword evidence="3 10" id="KW-0812">Transmembrane</keyword>
<evidence type="ECO:0000256" key="7">
    <source>
        <dbReference type="ARBA" id="ARBA00035120"/>
    </source>
</evidence>
<feature type="binding site" evidence="10">
    <location>
        <position position="72"/>
    </location>
    <ligand>
        <name>Na(+)</name>
        <dbReference type="ChEBI" id="CHEBI:29101"/>
        <note>structural</note>
    </ligand>
</feature>
<evidence type="ECO:0000256" key="1">
    <source>
        <dbReference type="ARBA" id="ARBA00004651"/>
    </source>
</evidence>
<reference evidence="11 12" key="1">
    <citation type="submission" date="2023-02" db="EMBL/GenBank/DDBJ databases">
        <title>Microbacterium betulae sp. nov., isolated from birch wood.</title>
        <authorList>
            <person name="Pasciak M."/>
            <person name="Pawlik K.J."/>
            <person name="Martynowski D."/>
            <person name="Laczmanski L."/>
            <person name="Ciekot J."/>
            <person name="Szponar B."/>
            <person name="Wojcik-Fatla A."/>
            <person name="Mackiewicz B."/>
            <person name="Farian E."/>
            <person name="Cholewa G."/>
            <person name="Cholewa A."/>
            <person name="Dutkiewicz J."/>
        </authorList>
    </citation>
    <scope>NUCLEOTIDE SEQUENCE [LARGE SCALE GENOMIC DNA]</scope>
    <source>
        <strain evidence="11 12">AB</strain>
    </source>
</reference>
<dbReference type="EMBL" id="CP118157">
    <property type="protein sequence ID" value="WOF22687.1"/>
    <property type="molecule type" value="Genomic_DNA"/>
</dbReference>
<comment type="catalytic activity">
    <reaction evidence="8">
        <text>fluoride(in) = fluoride(out)</text>
        <dbReference type="Rhea" id="RHEA:76159"/>
        <dbReference type="ChEBI" id="CHEBI:17051"/>
    </reaction>
    <physiologicalReaction direction="left-to-right" evidence="8">
        <dbReference type="Rhea" id="RHEA:76160"/>
    </physiologicalReaction>
</comment>
<dbReference type="PANTHER" id="PTHR28259:SF1">
    <property type="entry name" value="FLUORIDE EXPORT PROTEIN 1-RELATED"/>
    <property type="match status" value="1"/>
</dbReference>
<comment type="activity regulation">
    <text evidence="10">Na(+) is not transported, but it plays an essential structural role and its presence is essential for fluoride channel function.</text>
</comment>
<sequence>MSIVLLLAVAVAGGIGSGLRWTADALLSRVVAAGFPWAILVVNVSGSFALGMLTGASLGSPWPAVIGTGLLGGYTTFSTVSADSAVLWREGRAREALANVLGTFALCVLAAAAGLAAGAVLSA</sequence>
<evidence type="ECO:0000256" key="4">
    <source>
        <dbReference type="ARBA" id="ARBA00022989"/>
    </source>
</evidence>
<dbReference type="PANTHER" id="PTHR28259">
    <property type="entry name" value="FLUORIDE EXPORT PROTEIN 1-RELATED"/>
    <property type="match status" value="1"/>
</dbReference>
<evidence type="ECO:0000256" key="5">
    <source>
        <dbReference type="ARBA" id="ARBA00023136"/>
    </source>
</evidence>
<comment type="similarity">
    <text evidence="7 10">Belongs to the fluoride channel Fluc/FEX (TC 1.A.43) family.</text>
</comment>
<dbReference type="InterPro" id="IPR003691">
    <property type="entry name" value="FluC"/>
</dbReference>
<keyword evidence="10" id="KW-0479">Metal-binding</keyword>
<name>A0AA97FJI1_9MICO</name>
<keyword evidence="12" id="KW-1185">Reference proteome</keyword>